<dbReference type="EMBL" id="DYVY01000021">
    <property type="protein sequence ID" value="HJF93346.1"/>
    <property type="molecule type" value="Genomic_DNA"/>
</dbReference>
<comment type="caution">
    <text evidence="2">The sequence shown here is derived from an EMBL/GenBank/DDBJ whole genome shotgun (WGS) entry which is preliminary data.</text>
</comment>
<proteinExistence type="predicted"/>
<dbReference type="Pfam" id="PF00381">
    <property type="entry name" value="PTS-HPr"/>
    <property type="match status" value="1"/>
</dbReference>
<evidence type="ECO:0000313" key="3">
    <source>
        <dbReference type="Proteomes" id="UP000769156"/>
    </source>
</evidence>
<dbReference type="Proteomes" id="UP000769156">
    <property type="component" value="Unassembled WGS sequence"/>
</dbReference>
<protein>
    <submittedName>
        <fullName evidence="2">HPr family phosphocarrier protein</fullName>
    </submittedName>
</protein>
<dbReference type="RefSeq" id="WP_033125176.1">
    <property type="nucleotide sequence ID" value="NZ_CALKQL010000042.1"/>
</dbReference>
<organism evidence="2 3">
    <name type="scientific">Lachnoclostridium phocaeense</name>
    <dbReference type="NCBI Taxonomy" id="1871021"/>
    <lineage>
        <taxon>Bacteria</taxon>
        <taxon>Bacillati</taxon>
        <taxon>Bacillota</taxon>
        <taxon>Clostridia</taxon>
        <taxon>Lachnospirales</taxon>
        <taxon>Lachnospiraceae</taxon>
    </lineage>
</organism>
<reference evidence="2" key="2">
    <citation type="submission" date="2021-09" db="EMBL/GenBank/DDBJ databases">
        <authorList>
            <person name="Gilroy R."/>
        </authorList>
    </citation>
    <scope>NUCLEOTIDE SEQUENCE</scope>
    <source>
        <strain evidence="2">ChiSjej5B23-16112</strain>
    </source>
</reference>
<feature type="domain" description="HPr" evidence="1">
    <location>
        <begin position="16"/>
        <end position="74"/>
    </location>
</feature>
<accession>A0A921HYR9</accession>
<sequence>MNQVKVQFRTPQEVMDFTNVVSKYEYNMDLKKSSRKIVDAKSLLGILALGLENVLELCIYSDDNCDDVVKAISRYVIA</sequence>
<reference evidence="2" key="1">
    <citation type="journal article" date="2021" name="PeerJ">
        <title>Extensive microbial diversity within the chicken gut microbiome revealed by metagenomics and culture.</title>
        <authorList>
            <person name="Gilroy R."/>
            <person name="Ravi A."/>
            <person name="Getino M."/>
            <person name="Pursley I."/>
            <person name="Horton D.L."/>
            <person name="Alikhan N.F."/>
            <person name="Baker D."/>
            <person name="Gharbi K."/>
            <person name="Hall N."/>
            <person name="Watson M."/>
            <person name="Adriaenssens E.M."/>
            <person name="Foster-Nyarko E."/>
            <person name="Jarju S."/>
            <person name="Secka A."/>
            <person name="Antonio M."/>
            <person name="Oren A."/>
            <person name="Chaudhuri R.R."/>
            <person name="La Ragione R."/>
            <person name="Hildebrand F."/>
            <person name="Pallen M.J."/>
        </authorList>
    </citation>
    <scope>NUCLEOTIDE SEQUENCE</scope>
    <source>
        <strain evidence="2">ChiSjej5B23-16112</strain>
    </source>
</reference>
<dbReference type="OrthoDB" id="1911397at2"/>
<name>A0A921HYR9_9FIRM</name>
<dbReference type="SUPFAM" id="SSF55594">
    <property type="entry name" value="HPr-like"/>
    <property type="match status" value="1"/>
</dbReference>
<dbReference type="Gene3D" id="3.30.1340.10">
    <property type="entry name" value="HPr-like"/>
    <property type="match status" value="1"/>
</dbReference>
<evidence type="ECO:0000313" key="2">
    <source>
        <dbReference type="EMBL" id="HJF93346.1"/>
    </source>
</evidence>
<dbReference type="InterPro" id="IPR000032">
    <property type="entry name" value="HPr-like"/>
</dbReference>
<dbReference type="InterPro" id="IPR035895">
    <property type="entry name" value="HPr-like_sf"/>
</dbReference>
<dbReference type="AlphaFoldDB" id="A0A921HYR9"/>
<gene>
    <name evidence="2" type="ORF">K8V82_00950</name>
</gene>
<evidence type="ECO:0000259" key="1">
    <source>
        <dbReference type="Pfam" id="PF00381"/>
    </source>
</evidence>